<dbReference type="Proteomes" id="UP000639643">
    <property type="component" value="Unassembled WGS sequence"/>
</dbReference>
<comment type="caution">
    <text evidence="2">The sequence shown here is derived from an EMBL/GenBank/DDBJ whole genome shotgun (WGS) entry which is preliminary data.</text>
</comment>
<accession>A0A8H6N7P9</accession>
<feature type="region of interest" description="Disordered" evidence="1">
    <location>
        <begin position="1"/>
        <end position="31"/>
    </location>
</feature>
<reference evidence="2" key="1">
    <citation type="journal article" date="2020" name="Phytopathology">
        <title>Genome Sequence Resources of Colletotrichum truncatum, C. plurivorum, C. musicola, and C. sojae: Four Species Pathogenic to Soybean (Glycine max).</title>
        <authorList>
            <person name="Rogerio F."/>
            <person name="Boufleur T.R."/>
            <person name="Ciampi-Guillardi M."/>
            <person name="Sukno S.A."/>
            <person name="Thon M.R."/>
            <person name="Massola Junior N.S."/>
            <person name="Baroncelli R."/>
        </authorList>
    </citation>
    <scope>NUCLEOTIDE SEQUENCE</scope>
    <source>
        <strain evidence="2">LFN0074</strain>
    </source>
</reference>
<dbReference type="AlphaFoldDB" id="A0A8H6N7P9"/>
<evidence type="ECO:0000256" key="1">
    <source>
        <dbReference type="SAM" id="MobiDB-lite"/>
    </source>
</evidence>
<dbReference type="EMBL" id="WIGM01000502">
    <property type="protein sequence ID" value="KAF6823442.1"/>
    <property type="molecule type" value="Genomic_DNA"/>
</dbReference>
<proteinExistence type="predicted"/>
<sequence>MGKESLQETRSLGGGASPAATAAGSGPGEREPYELISEMAGNWPISVRPWELGMRDSAQFGRPHQQRLLRSSLAWVECGFSLERGRRADDDRLRRPVREAASRRYLRKEPELMLIQCGRTSSTDTPGGIGAVGVLVPPLGAFVVLSVVGVCHDPGPERCHWPVALLLGPRGWQRHKAGPRAGGWLDG</sequence>
<gene>
    <name evidence="2" type="ORF">CMUS01_10680</name>
</gene>
<evidence type="ECO:0000313" key="3">
    <source>
        <dbReference type="Proteomes" id="UP000639643"/>
    </source>
</evidence>
<keyword evidence="3" id="KW-1185">Reference proteome</keyword>
<organism evidence="2 3">
    <name type="scientific">Colletotrichum musicola</name>
    <dbReference type="NCBI Taxonomy" id="2175873"/>
    <lineage>
        <taxon>Eukaryota</taxon>
        <taxon>Fungi</taxon>
        <taxon>Dikarya</taxon>
        <taxon>Ascomycota</taxon>
        <taxon>Pezizomycotina</taxon>
        <taxon>Sordariomycetes</taxon>
        <taxon>Hypocreomycetidae</taxon>
        <taxon>Glomerellales</taxon>
        <taxon>Glomerellaceae</taxon>
        <taxon>Colletotrichum</taxon>
        <taxon>Colletotrichum orchidearum species complex</taxon>
    </lineage>
</organism>
<protein>
    <submittedName>
        <fullName evidence="2">Uncharacterized protein</fullName>
    </submittedName>
</protein>
<name>A0A8H6N7P9_9PEZI</name>
<evidence type="ECO:0000313" key="2">
    <source>
        <dbReference type="EMBL" id="KAF6823442.1"/>
    </source>
</evidence>